<dbReference type="EMBL" id="AGAY01000006">
    <property type="protein sequence ID" value="EGY53612.1"/>
    <property type="molecule type" value="Genomic_DNA"/>
</dbReference>
<keyword evidence="6" id="KW-1185">Reference proteome</keyword>
<proteinExistence type="inferred from homology"/>
<organism evidence="5 6">
    <name type="scientific">Neisseria shayeganii 871</name>
    <dbReference type="NCBI Taxonomy" id="1032488"/>
    <lineage>
        <taxon>Bacteria</taxon>
        <taxon>Pseudomonadati</taxon>
        <taxon>Pseudomonadota</taxon>
        <taxon>Betaproteobacteria</taxon>
        <taxon>Neisseriales</taxon>
        <taxon>Neisseriaceae</taxon>
        <taxon>Neisseria</taxon>
    </lineage>
</organism>
<dbReference type="NCBIfam" id="TIGR00667">
    <property type="entry name" value="aat"/>
    <property type="match status" value="1"/>
</dbReference>
<comment type="similarity">
    <text evidence="4">Belongs to the L/F-transferase family.</text>
</comment>
<dbReference type="InterPro" id="IPR016181">
    <property type="entry name" value="Acyl_CoA_acyltransferase"/>
</dbReference>
<accession>G4CEX8</accession>
<dbReference type="STRING" id="1032488.HMPREF9371_0167"/>
<dbReference type="PATRIC" id="fig|1032488.3.peg.153"/>
<dbReference type="SUPFAM" id="SSF55729">
    <property type="entry name" value="Acyl-CoA N-acyltransferases (Nat)"/>
    <property type="match status" value="1"/>
</dbReference>
<keyword evidence="1 4" id="KW-0963">Cytoplasm</keyword>
<keyword evidence="3 4" id="KW-0012">Acyltransferase</keyword>
<dbReference type="AlphaFoldDB" id="G4CEX8"/>
<dbReference type="OrthoDB" id="9790282at2"/>
<comment type="caution">
    <text evidence="5">The sequence shown here is derived from an EMBL/GenBank/DDBJ whole genome shotgun (WGS) entry which is preliminary data.</text>
</comment>
<dbReference type="PANTHER" id="PTHR30098:SF2">
    <property type="entry name" value="LEUCYL_PHENYLALANYL-TRNA--PROTEIN TRANSFERASE"/>
    <property type="match status" value="1"/>
</dbReference>
<evidence type="ECO:0000256" key="4">
    <source>
        <dbReference type="HAMAP-Rule" id="MF_00688"/>
    </source>
</evidence>
<dbReference type="Gene3D" id="3.30.70.3550">
    <property type="entry name" value="Leucyl/phenylalanyl-tRNA-protein transferase, N-terminal domain"/>
    <property type="match status" value="1"/>
</dbReference>
<protein>
    <recommendedName>
        <fullName evidence="4">Leucyl/phenylalanyl-tRNA--protein transferase</fullName>
        <ecNumber evidence="4">2.3.2.6</ecNumber>
    </recommendedName>
    <alternativeName>
        <fullName evidence="4">L/F-transferase</fullName>
    </alternativeName>
    <alternativeName>
        <fullName evidence="4">Leucyltransferase</fullName>
    </alternativeName>
    <alternativeName>
        <fullName evidence="4">Phenyalanyltransferase</fullName>
    </alternativeName>
</protein>
<evidence type="ECO:0000256" key="3">
    <source>
        <dbReference type="ARBA" id="ARBA00023315"/>
    </source>
</evidence>
<dbReference type="GO" id="GO:0008914">
    <property type="term" value="F:leucyl-tRNA--protein transferase activity"/>
    <property type="evidence" value="ECO:0007669"/>
    <property type="project" value="UniProtKB-UniRule"/>
</dbReference>
<dbReference type="Pfam" id="PF03588">
    <property type="entry name" value="Leu_Phe_trans"/>
    <property type="match status" value="1"/>
</dbReference>
<evidence type="ECO:0000256" key="1">
    <source>
        <dbReference type="ARBA" id="ARBA00022490"/>
    </source>
</evidence>
<comment type="catalytic activity">
    <reaction evidence="4">
        <text>N-terminal L-arginyl-[protein] + L-leucyl-tRNA(Leu) = N-terminal L-leucyl-L-arginyl-[protein] + tRNA(Leu) + H(+)</text>
        <dbReference type="Rhea" id="RHEA:50416"/>
        <dbReference type="Rhea" id="RHEA-COMP:9613"/>
        <dbReference type="Rhea" id="RHEA-COMP:9622"/>
        <dbReference type="Rhea" id="RHEA-COMP:12672"/>
        <dbReference type="Rhea" id="RHEA-COMP:12673"/>
        <dbReference type="ChEBI" id="CHEBI:15378"/>
        <dbReference type="ChEBI" id="CHEBI:64719"/>
        <dbReference type="ChEBI" id="CHEBI:78442"/>
        <dbReference type="ChEBI" id="CHEBI:78494"/>
        <dbReference type="ChEBI" id="CHEBI:133044"/>
        <dbReference type="EC" id="2.3.2.6"/>
    </reaction>
</comment>
<evidence type="ECO:0000256" key="2">
    <source>
        <dbReference type="ARBA" id="ARBA00022679"/>
    </source>
</evidence>
<evidence type="ECO:0000313" key="6">
    <source>
        <dbReference type="Proteomes" id="UP000003019"/>
    </source>
</evidence>
<sequence>MWNTPLLPPECFEFPDPGPAIAHNDGLVAVSADLQPDRLLAAYRQGIFPWFAEQGYFFWFVVAPRTVLLPPHLHIGRSLAKTLRHKAYRVTVNHDFEAVIAACAAVPRPGQDGTWIAPEFQAAYTALHHLGHAHSFECWYPDRQGGWQLAGGFYGVQIGRVFYGESMFAAAADASKIAFACAVPFLAGCGIELIDCQQDTRHLARFGSEPMDFSAFQAALRRLNALPLEAVILPGTVRENPCAAGQAT</sequence>
<dbReference type="InterPro" id="IPR004616">
    <property type="entry name" value="Leu/Phe-tRNA_Trfase"/>
</dbReference>
<dbReference type="InterPro" id="IPR042203">
    <property type="entry name" value="Leu/Phe-tRNA_Trfase_C"/>
</dbReference>
<dbReference type="RefSeq" id="WP_009117861.1">
    <property type="nucleotide sequence ID" value="NZ_JH164926.1"/>
</dbReference>
<comment type="catalytic activity">
    <reaction evidence="4">
        <text>N-terminal L-lysyl-[protein] + L-leucyl-tRNA(Leu) = N-terminal L-leucyl-L-lysyl-[protein] + tRNA(Leu) + H(+)</text>
        <dbReference type="Rhea" id="RHEA:12340"/>
        <dbReference type="Rhea" id="RHEA-COMP:9613"/>
        <dbReference type="Rhea" id="RHEA-COMP:9622"/>
        <dbReference type="Rhea" id="RHEA-COMP:12670"/>
        <dbReference type="Rhea" id="RHEA-COMP:12671"/>
        <dbReference type="ChEBI" id="CHEBI:15378"/>
        <dbReference type="ChEBI" id="CHEBI:65249"/>
        <dbReference type="ChEBI" id="CHEBI:78442"/>
        <dbReference type="ChEBI" id="CHEBI:78494"/>
        <dbReference type="ChEBI" id="CHEBI:133043"/>
        <dbReference type="EC" id="2.3.2.6"/>
    </reaction>
</comment>
<dbReference type="GO" id="GO:0005737">
    <property type="term" value="C:cytoplasm"/>
    <property type="evidence" value="ECO:0007669"/>
    <property type="project" value="UniProtKB-SubCell"/>
</dbReference>
<dbReference type="Proteomes" id="UP000003019">
    <property type="component" value="Unassembled WGS sequence"/>
</dbReference>
<dbReference type="PANTHER" id="PTHR30098">
    <property type="entry name" value="LEUCYL/PHENYLALANYL-TRNA--PROTEIN TRANSFERASE"/>
    <property type="match status" value="1"/>
</dbReference>
<gene>
    <name evidence="4 5" type="primary">aat</name>
    <name evidence="5" type="ORF">HMPREF9371_0167</name>
</gene>
<dbReference type="HOGENOM" id="CLU_075045_0_0_4"/>
<comment type="function">
    <text evidence="4">Functions in the N-end rule pathway of protein degradation where it conjugates Leu, Phe and, less efficiently, Met from aminoacyl-tRNAs to the N-termini of proteins containing an N-terminal arginine or lysine.</text>
</comment>
<dbReference type="HAMAP" id="MF_00688">
    <property type="entry name" value="Leu_Phe_trans"/>
    <property type="match status" value="1"/>
</dbReference>
<reference evidence="5 6" key="1">
    <citation type="submission" date="2011-05" db="EMBL/GenBank/DDBJ databases">
        <authorList>
            <person name="Muzny D."/>
            <person name="Qin X."/>
            <person name="Deng J."/>
            <person name="Jiang H."/>
            <person name="Liu Y."/>
            <person name="Qu J."/>
            <person name="Song X.-Z."/>
            <person name="Zhang L."/>
            <person name="Thornton R."/>
            <person name="Coyle M."/>
            <person name="Francisco L."/>
            <person name="Jackson L."/>
            <person name="Javaid M."/>
            <person name="Korchina V."/>
            <person name="Kovar C."/>
            <person name="Mata R."/>
            <person name="Mathew T."/>
            <person name="Ngo R."/>
            <person name="Nguyen L."/>
            <person name="Nguyen N."/>
            <person name="Okwuonu G."/>
            <person name="Ongeri F."/>
            <person name="Pham C."/>
            <person name="Simmons D."/>
            <person name="Wilczek-Boney K."/>
            <person name="Hale W."/>
            <person name="Jakkamsetti A."/>
            <person name="Pham P."/>
            <person name="Ruth R."/>
            <person name="San Lucas F."/>
            <person name="Warren J."/>
            <person name="Zhang J."/>
            <person name="Zhao Z."/>
            <person name="Zhou C."/>
            <person name="Zhu D."/>
            <person name="Lee S."/>
            <person name="Bess C."/>
            <person name="Blankenburg K."/>
            <person name="Forbes L."/>
            <person name="Fu Q."/>
            <person name="Gubbala S."/>
            <person name="Hirani K."/>
            <person name="Jayaseelan J.C."/>
            <person name="Lara F."/>
            <person name="Munidasa M."/>
            <person name="Palculict T."/>
            <person name="Patil S."/>
            <person name="Pu L.-L."/>
            <person name="Saada N."/>
            <person name="Tang L."/>
            <person name="Weissenberger G."/>
            <person name="Zhu Y."/>
            <person name="Hemphill L."/>
            <person name="Shang Y."/>
            <person name="Youmans B."/>
            <person name="Ayvaz T."/>
            <person name="Ross M."/>
            <person name="Santibanez J."/>
            <person name="Aqrawi P."/>
            <person name="Gross S."/>
            <person name="Joshi V."/>
            <person name="Fowler G."/>
            <person name="Nazareth L."/>
            <person name="Reid J."/>
            <person name="Worley K."/>
            <person name="Petrosino J."/>
            <person name="Highlander S."/>
            <person name="Gibbs R."/>
        </authorList>
    </citation>
    <scope>NUCLEOTIDE SEQUENCE [LARGE SCALE GENOMIC DNA]</scope>
    <source>
        <strain evidence="5 6">871</strain>
    </source>
</reference>
<evidence type="ECO:0000313" key="5">
    <source>
        <dbReference type="EMBL" id="EGY53612.1"/>
    </source>
</evidence>
<name>G4CEX8_9NEIS</name>
<comment type="subcellular location">
    <subcellularLocation>
        <location evidence="4">Cytoplasm</location>
    </subcellularLocation>
</comment>
<keyword evidence="2 4" id="KW-0808">Transferase</keyword>
<dbReference type="EC" id="2.3.2.6" evidence="4"/>
<dbReference type="InterPro" id="IPR042221">
    <property type="entry name" value="Leu/Phe-tRNA_Trfase_N"/>
</dbReference>
<dbReference type="Gene3D" id="3.40.630.70">
    <property type="entry name" value="Leucyl/phenylalanyl-tRNA-protein transferase, C-terminal domain"/>
    <property type="match status" value="1"/>
</dbReference>
<dbReference type="GO" id="GO:0030163">
    <property type="term" value="P:protein catabolic process"/>
    <property type="evidence" value="ECO:0007669"/>
    <property type="project" value="UniProtKB-UniRule"/>
</dbReference>
<comment type="catalytic activity">
    <reaction evidence="4">
        <text>L-phenylalanyl-tRNA(Phe) + an N-terminal L-alpha-aminoacyl-[protein] = an N-terminal L-phenylalanyl-L-alpha-aminoacyl-[protein] + tRNA(Phe)</text>
        <dbReference type="Rhea" id="RHEA:43632"/>
        <dbReference type="Rhea" id="RHEA-COMP:9668"/>
        <dbReference type="Rhea" id="RHEA-COMP:9699"/>
        <dbReference type="Rhea" id="RHEA-COMP:10636"/>
        <dbReference type="Rhea" id="RHEA-COMP:10637"/>
        <dbReference type="ChEBI" id="CHEBI:78442"/>
        <dbReference type="ChEBI" id="CHEBI:78531"/>
        <dbReference type="ChEBI" id="CHEBI:78597"/>
        <dbReference type="ChEBI" id="CHEBI:83561"/>
        <dbReference type="EC" id="2.3.2.6"/>
    </reaction>
</comment>